<organism evidence="1 2">
    <name type="scientific">Drosophila gunungcola</name>
    <name type="common">fruit fly</name>
    <dbReference type="NCBI Taxonomy" id="103775"/>
    <lineage>
        <taxon>Eukaryota</taxon>
        <taxon>Metazoa</taxon>
        <taxon>Ecdysozoa</taxon>
        <taxon>Arthropoda</taxon>
        <taxon>Hexapoda</taxon>
        <taxon>Insecta</taxon>
        <taxon>Pterygota</taxon>
        <taxon>Neoptera</taxon>
        <taxon>Endopterygota</taxon>
        <taxon>Diptera</taxon>
        <taxon>Brachycera</taxon>
        <taxon>Muscomorpha</taxon>
        <taxon>Ephydroidea</taxon>
        <taxon>Drosophilidae</taxon>
        <taxon>Drosophila</taxon>
        <taxon>Sophophora</taxon>
    </lineage>
</organism>
<evidence type="ECO:0008006" key="3">
    <source>
        <dbReference type="Google" id="ProtNLM"/>
    </source>
</evidence>
<proteinExistence type="predicted"/>
<accession>A0A9P9YWE8</accession>
<protein>
    <recommendedName>
        <fullName evidence="3">EF-hand domain-containing protein</fullName>
    </recommendedName>
</protein>
<evidence type="ECO:0000313" key="1">
    <source>
        <dbReference type="EMBL" id="KAI8044394.1"/>
    </source>
</evidence>
<sequence>MPSMVTKQELVECPPFARDNLDPEDVSEEVIVRILTSAKRQAVIKSVSVMEFMKDYDRHREGEILESDFKRALDNSSVIIKEEEATILCNM</sequence>
<comment type="caution">
    <text evidence="1">The sequence shown here is derived from an EMBL/GenBank/DDBJ whole genome shotgun (WGS) entry which is preliminary data.</text>
</comment>
<dbReference type="AlphaFoldDB" id="A0A9P9YWE8"/>
<name>A0A9P9YWE8_9MUSC</name>
<keyword evidence="2" id="KW-1185">Reference proteome</keyword>
<gene>
    <name evidence="1" type="ORF">M5D96_000552</name>
</gene>
<dbReference type="EMBL" id="JAMKOV010000001">
    <property type="protein sequence ID" value="KAI8044394.1"/>
    <property type="molecule type" value="Genomic_DNA"/>
</dbReference>
<reference evidence="1" key="1">
    <citation type="journal article" date="2023" name="Genome Biol. Evol.">
        <title>Long-read-based Genome Assembly of Drosophila gunungcola Reveals Fewer Chemosensory Genes in Flower-breeding Species.</title>
        <authorList>
            <person name="Negi A."/>
            <person name="Liao B.Y."/>
            <person name="Yeh S.D."/>
        </authorList>
    </citation>
    <scope>NUCLEOTIDE SEQUENCE</scope>
    <source>
        <strain evidence="1">Sukarami</strain>
    </source>
</reference>
<dbReference type="Proteomes" id="UP001059596">
    <property type="component" value="Chromosome 3R"/>
</dbReference>
<evidence type="ECO:0000313" key="2">
    <source>
        <dbReference type="Proteomes" id="UP001059596"/>
    </source>
</evidence>